<dbReference type="GO" id="GO:0004523">
    <property type="term" value="F:RNA-DNA hybrid ribonuclease activity"/>
    <property type="evidence" value="ECO:0007669"/>
    <property type="project" value="InterPro"/>
</dbReference>
<dbReference type="InterPro" id="IPR036397">
    <property type="entry name" value="RNaseH_sf"/>
</dbReference>
<name>A0A8J6CK04_9ROSI</name>
<reference evidence="2 3" key="1">
    <citation type="journal article" date="2021" name="bioRxiv">
        <title>The Gossypium anomalum genome as a resource for cotton improvement and evolutionary analysis of hybrid incompatibility.</title>
        <authorList>
            <person name="Grover C.E."/>
            <person name="Yuan D."/>
            <person name="Arick M.A."/>
            <person name="Miller E.R."/>
            <person name="Hu G."/>
            <person name="Peterson D.G."/>
            <person name="Wendel J.F."/>
            <person name="Udall J.A."/>
        </authorList>
    </citation>
    <scope>NUCLEOTIDE SEQUENCE [LARGE SCALE GENOMIC DNA]</scope>
    <source>
        <strain evidence="2">JFW-Udall</strain>
        <tissue evidence="2">Leaf</tissue>
    </source>
</reference>
<dbReference type="GO" id="GO:0003676">
    <property type="term" value="F:nucleic acid binding"/>
    <property type="evidence" value="ECO:0007669"/>
    <property type="project" value="InterPro"/>
</dbReference>
<dbReference type="InterPro" id="IPR002156">
    <property type="entry name" value="RNaseH_domain"/>
</dbReference>
<dbReference type="InterPro" id="IPR012337">
    <property type="entry name" value="RNaseH-like_sf"/>
</dbReference>
<evidence type="ECO:0000259" key="1">
    <source>
        <dbReference type="Pfam" id="PF13456"/>
    </source>
</evidence>
<dbReference type="Pfam" id="PF13456">
    <property type="entry name" value="RVT_3"/>
    <property type="match status" value="1"/>
</dbReference>
<gene>
    <name evidence="2" type="ORF">CXB51_034919</name>
</gene>
<organism evidence="2 3">
    <name type="scientific">Gossypium anomalum</name>
    <dbReference type="NCBI Taxonomy" id="47600"/>
    <lineage>
        <taxon>Eukaryota</taxon>
        <taxon>Viridiplantae</taxon>
        <taxon>Streptophyta</taxon>
        <taxon>Embryophyta</taxon>
        <taxon>Tracheophyta</taxon>
        <taxon>Spermatophyta</taxon>
        <taxon>Magnoliopsida</taxon>
        <taxon>eudicotyledons</taxon>
        <taxon>Gunneridae</taxon>
        <taxon>Pentapetalae</taxon>
        <taxon>rosids</taxon>
        <taxon>malvids</taxon>
        <taxon>Malvales</taxon>
        <taxon>Malvaceae</taxon>
        <taxon>Malvoideae</taxon>
        <taxon>Gossypium</taxon>
    </lineage>
</organism>
<dbReference type="OrthoDB" id="985111at2759"/>
<dbReference type="AlphaFoldDB" id="A0A8J6CK04"/>
<dbReference type="PANTHER" id="PTHR33116:SF86">
    <property type="entry name" value="REVERSE TRANSCRIPTASE DOMAIN-CONTAINING PROTEIN"/>
    <property type="match status" value="1"/>
</dbReference>
<dbReference type="Proteomes" id="UP000701853">
    <property type="component" value="Chromosome 13"/>
</dbReference>
<keyword evidence="3" id="KW-1185">Reference proteome</keyword>
<comment type="caution">
    <text evidence="2">The sequence shown here is derived from an EMBL/GenBank/DDBJ whole genome shotgun (WGS) entry which is preliminary data.</text>
</comment>
<evidence type="ECO:0000313" key="3">
    <source>
        <dbReference type="Proteomes" id="UP000701853"/>
    </source>
</evidence>
<dbReference type="PANTHER" id="PTHR33116">
    <property type="entry name" value="REVERSE TRANSCRIPTASE ZINC-BINDING DOMAIN-CONTAINING PROTEIN-RELATED-RELATED"/>
    <property type="match status" value="1"/>
</dbReference>
<protein>
    <recommendedName>
        <fullName evidence="1">RNase H type-1 domain-containing protein</fullName>
    </recommendedName>
</protein>
<dbReference type="SUPFAM" id="SSF53098">
    <property type="entry name" value="Ribonuclease H-like"/>
    <property type="match status" value="1"/>
</dbReference>
<proteinExistence type="predicted"/>
<sequence length="591" mass="67957">MVRMGFERQWIDLIMKCVTTVSSALSINGRIGEVFCPSRGLRQADSLSPFLFLICSYGLSTLMRHAQKDRLLKGTKASRRGLVILHLLFVDDCILLNTSEDDKELISRRVGYSNYLEKYLGLPNMVGRNKKASFQNLKDRMKKKIDGWSIRFLSEGGKEVFIKSVRQAMPTYFMACFLLPKSLCSGFDSIIAKFRWQKGPGRREIHWCDWKKMCAFKEEGGKGFWNLEKFNIALLAKQGWRLITNPDSLLAHVLKAKYFPTFHFLNASLGTTPSYAARILQIPLATERHADLVVWRGEPSGEFSVRSAYKLLYRGCPRCNRDIETMDHAFRICFVSVEVWSLLGMQWILQKPDFDSFTWLIWVFEESSLYQRRLFCCALWALWTDGNERLYEGKTQSAREISRFISSYLKEMDDLEGSGLTRNVDITTWVPPSGTTIKINFDRAFDKQRSQLASEVVARNGKGRLMIARLKLHENVGSTFAAEALACLCAIQTGIEMGLETIIEGDALSIVKKCQNNVMDKSEITAYIRNIDLIAEHFLWIHFRHIKKEANHFAHTIATENQSRGEQEYLNGTVPGFALRRMEEEWLRELD</sequence>
<evidence type="ECO:0000313" key="2">
    <source>
        <dbReference type="EMBL" id="KAG8473015.1"/>
    </source>
</evidence>
<dbReference type="EMBL" id="JAHUZN010000013">
    <property type="protein sequence ID" value="KAG8473015.1"/>
    <property type="molecule type" value="Genomic_DNA"/>
</dbReference>
<feature type="domain" description="RNase H type-1" evidence="1">
    <location>
        <begin position="440"/>
        <end position="559"/>
    </location>
</feature>
<accession>A0A8J6CK04</accession>
<dbReference type="Gene3D" id="3.30.420.10">
    <property type="entry name" value="Ribonuclease H-like superfamily/Ribonuclease H"/>
    <property type="match status" value="1"/>
</dbReference>